<protein>
    <submittedName>
        <fullName evidence="2">Uncharacterized protein</fullName>
    </submittedName>
</protein>
<comment type="caution">
    <text evidence="2">The sequence shown here is derived from an EMBL/GenBank/DDBJ whole genome shotgun (WGS) entry which is preliminary data.</text>
</comment>
<evidence type="ECO:0000313" key="3">
    <source>
        <dbReference type="Proteomes" id="UP001208567"/>
    </source>
</evidence>
<feature type="transmembrane region" description="Helical" evidence="1">
    <location>
        <begin position="20"/>
        <end position="40"/>
    </location>
</feature>
<organism evidence="2 3">
    <name type="scientific">Clostridium omnivorum</name>
    <dbReference type="NCBI Taxonomy" id="1604902"/>
    <lineage>
        <taxon>Bacteria</taxon>
        <taxon>Bacillati</taxon>
        <taxon>Bacillota</taxon>
        <taxon>Clostridia</taxon>
        <taxon>Eubacteriales</taxon>
        <taxon>Clostridiaceae</taxon>
        <taxon>Clostridium</taxon>
    </lineage>
</organism>
<accession>A0ABQ5N1P7</accession>
<name>A0ABQ5N1P7_9CLOT</name>
<keyword evidence="1" id="KW-0472">Membrane</keyword>
<dbReference type="Proteomes" id="UP001208567">
    <property type="component" value="Unassembled WGS sequence"/>
</dbReference>
<reference evidence="2 3" key="1">
    <citation type="journal article" date="2024" name="Int. J. Syst. Evol. Microbiol.">
        <title>Clostridium omnivorum sp. nov., isolated from anoxic soil under the treatment of reductive soil disinfestation.</title>
        <authorList>
            <person name="Ueki A."/>
            <person name="Tonouchi A."/>
            <person name="Kaku N."/>
            <person name="Honma S."/>
            <person name="Ueki K."/>
        </authorList>
    </citation>
    <scope>NUCLEOTIDE SEQUENCE [LARGE SCALE GENOMIC DNA]</scope>
    <source>
        <strain evidence="2 3">E14</strain>
    </source>
</reference>
<evidence type="ECO:0000256" key="1">
    <source>
        <dbReference type="SAM" id="Phobius"/>
    </source>
</evidence>
<keyword evidence="1" id="KW-1133">Transmembrane helix</keyword>
<keyword evidence="1" id="KW-0812">Transmembrane</keyword>
<keyword evidence="3" id="KW-1185">Reference proteome</keyword>
<gene>
    <name evidence="2" type="ORF">bsdE14_05300</name>
</gene>
<proteinExistence type="predicted"/>
<evidence type="ECO:0000313" key="2">
    <source>
        <dbReference type="EMBL" id="GLC29120.1"/>
    </source>
</evidence>
<dbReference type="EMBL" id="BRXR01000001">
    <property type="protein sequence ID" value="GLC29120.1"/>
    <property type="molecule type" value="Genomic_DNA"/>
</dbReference>
<dbReference type="RefSeq" id="WP_264848405.1">
    <property type="nucleotide sequence ID" value="NZ_BRXR01000001.1"/>
</dbReference>
<sequence>MSLYGYRVRRRKNNKSLPFVAGAYLLAIIILVIIFLYFNVDKINYKRYKAYEAKVNVSFQDIIKNADIYTKDYNNNKITKKQMIDNLAATSKDLESLHDSFRWRWGDQVTKELFLIKKEIIIDYSQYYKDKYKGLLYGVKSSEMEQLNYIMRLTVRYNERDRYQRQRFKIRF</sequence>